<keyword evidence="3" id="KW-0808">Transferase</keyword>
<sequence length="702" mass="76889">MASSGHILQQQKPGVEARIRALVNDDLKTICRAYGYQVSGAKALLVNRCVEALNTAVENGDVKAFEDLRYRSQNRGKEPPRGVIDGAVAQRWPPTGGFQPYNMAPQRNGPGVSQGRPSGKGTFKTSPFYEILETLVPMHDLPEGPEMPQNRHTVKSSLTLRADLAQQCRSDPNLKIMMYCGLTKTMSPHSPADVAFPNQIEVKVNEQEVKANFKGLKNKTGSTKPADLTFLVRKYNGQPNGVSVTYALTTNRFAFAIFLVRYHTKDELAARINKHNIIRKQTVLSAMSKANSDDDIAATSIRMSLKDPVSTLRISSPVRSSYCSHNQCFDGGMFMSLMEQAPYWHCPVCSKAITYDSLCVDEYFQEILKAAPASIEKVDIEPNGEWKVIKEEEDSQTGGPANKPRASYDDDFDDDFDDDIVELDQPVSKPVNGVKRESQSQASLGGRPTALDTPPLSSREPSVAQSATSAQRGSKRPQSAVIDLTLSDDDDDQPVRSARRTNTINVPRRGGNTNNTATTASPYDTPTSLPDPRLQPPQQNHNAHQTNQQVDSYRPPQNPSYPQNQAYGFSAHNSMSPPNINSPVAFGQTSIPSQHSRPFPSPAPPQSYSGYTNGAFAPNSPYRPPSQQPNYQYGYHQQPNRSTSSPAPAGNSGLRLPPMQPPPPYQQQQQHPYASPSAYQGGGWRSDGSEFGGYMNSGSPGG</sequence>
<keyword evidence="13" id="KW-0436">Ligase</keyword>
<feature type="compositionally biased region" description="Acidic residues" evidence="9">
    <location>
        <begin position="409"/>
        <end position="422"/>
    </location>
</feature>
<keyword evidence="7" id="KW-0862">Zinc</keyword>
<protein>
    <submittedName>
        <fullName evidence="13">E3 SUMO-protein ligase pli1</fullName>
    </submittedName>
</protein>
<feature type="domain" description="PINIT" evidence="12">
    <location>
        <begin position="113"/>
        <end position="263"/>
    </location>
</feature>
<dbReference type="InterPro" id="IPR023321">
    <property type="entry name" value="PINIT"/>
</dbReference>
<dbReference type="PROSITE" id="PS51044">
    <property type="entry name" value="ZF_SP_RING"/>
    <property type="match status" value="1"/>
</dbReference>
<keyword evidence="4" id="KW-0479">Metal-binding</keyword>
<dbReference type="EMBL" id="JAVRRT010000014">
    <property type="protein sequence ID" value="KAK5166233.1"/>
    <property type="molecule type" value="Genomic_DNA"/>
</dbReference>
<dbReference type="GO" id="GO:0000785">
    <property type="term" value="C:chromatin"/>
    <property type="evidence" value="ECO:0007669"/>
    <property type="project" value="TreeGrafter"/>
</dbReference>
<dbReference type="AlphaFoldDB" id="A0AAV9P512"/>
<feature type="region of interest" description="Disordered" evidence="9">
    <location>
        <begin position="390"/>
        <end position="702"/>
    </location>
</feature>
<evidence type="ECO:0000256" key="5">
    <source>
        <dbReference type="ARBA" id="ARBA00022771"/>
    </source>
</evidence>
<evidence type="ECO:0000256" key="1">
    <source>
        <dbReference type="ARBA" id="ARBA00004718"/>
    </source>
</evidence>
<feature type="domain" description="SAP" evidence="10">
    <location>
        <begin position="19"/>
        <end position="53"/>
    </location>
</feature>
<dbReference type="RefSeq" id="XP_064656186.1">
    <property type="nucleotide sequence ID" value="XM_064805726.1"/>
</dbReference>
<evidence type="ECO:0000256" key="3">
    <source>
        <dbReference type="ARBA" id="ARBA00022679"/>
    </source>
</evidence>
<dbReference type="GeneID" id="89929827"/>
<dbReference type="PROSITE" id="PS51466">
    <property type="entry name" value="PINIT"/>
    <property type="match status" value="1"/>
</dbReference>
<gene>
    <name evidence="13" type="primary">pli1</name>
    <name evidence="13" type="ORF">LTR77_008494</name>
</gene>
<feature type="compositionally biased region" description="Polar residues" evidence="9">
    <location>
        <begin position="628"/>
        <end position="646"/>
    </location>
</feature>
<dbReference type="PANTHER" id="PTHR10782:SF4">
    <property type="entry name" value="TONALLI, ISOFORM E"/>
    <property type="match status" value="1"/>
</dbReference>
<reference evidence="13 14" key="1">
    <citation type="submission" date="2023-08" db="EMBL/GenBank/DDBJ databases">
        <title>Black Yeasts Isolated from many extreme environments.</title>
        <authorList>
            <person name="Coleine C."/>
            <person name="Stajich J.E."/>
            <person name="Selbmann L."/>
        </authorList>
    </citation>
    <scope>NUCLEOTIDE SEQUENCE [LARGE SCALE GENOMIC DNA]</scope>
    <source>
        <strain evidence="13 14">CCFEE 5935</strain>
    </source>
</reference>
<dbReference type="Pfam" id="PF02891">
    <property type="entry name" value="zf-MIZ"/>
    <property type="match status" value="1"/>
</dbReference>
<dbReference type="Pfam" id="PF14324">
    <property type="entry name" value="PINIT"/>
    <property type="match status" value="1"/>
</dbReference>
<accession>A0AAV9P512</accession>
<name>A0AAV9P512_9PEZI</name>
<feature type="compositionally biased region" description="Polar residues" evidence="9">
    <location>
        <begin position="560"/>
        <end position="596"/>
    </location>
</feature>
<organism evidence="13 14">
    <name type="scientific">Saxophila tyrrhenica</name>
    <dbReference type="NCBI Taxonomy" id="1690608"/>
    <lineage>
        <taxon>Eukaryota</taxon>
        <taxon>Fungi</taxon>
        <taxon>Dikarya</taxon>
        <taxon>Ascomycota</taxon>
        <taxon>Pezizomycotina</taxon>
        <taxon>Dothideomycetes</taxon>
        <taxon>Dothideomycetidae</taxon>
        <taxon>Mycosphaerellales</taxon>
        <taxon>Extremaceae</taxon>
        <taxon>Saxophila</taxon>
    </lineage>
</organism>
<evidence type="ECO:0000259" key="12">
    <source>
        <dbReference type="PROSITE" id="PS51466"/>
    </source>
</evidence>
<dbReference type="InterPro" id="IPR038654">
    <property type="entry name" value="PINIT_sf"/>
</dbReference>
<comment type="caution">
    <text evidence="13">The sequence shown here is derived from an EMBL/GenBank/DDBJ whole genome shotgun (WGS) entry which is preliminary data.</text>
</comment>
<evidence type="ECO:0000256" key="4">
    <source>
        <dbReference type="ARBA" id="ARBA00022723"/>
    </source>
</evidence>
<evidence type="ECO:0000259" key="10">
    <source>
        <dbReference type="PROSITE" id="PS50800"/>
    </source>
</evidence>
<evidence type="ECO:0000313" key="13">
    <source>
        <dbReference type="EMBL" id="KAK5166233.1"/>
    </source>
</evidence>
<evidence type="ECO:0000256" key="8">
    <source>
        <dbReference type="PROSITE-ProRule" id="PRU00452"/>
    </source>
</evidence>
<keyword evidence="6" id="KW-0833">Ubl conjugation pathway</keyword>
<dbReference type="GO" id="GO:0008270">
    <property type="term" value="F:zinc ion binding"/>
    <property type="evidence" value="ECO:0007669"/>
    <property type="project" value="UniProtKB-KW"/>
</dbReference>
<comment type="similarity">
    <text evidence="2">Belongs to the PIAS family.</text>
</comment>
<dbReference type="GO" id="GO:0016925">
    <property type="term" value="P:protein sumoylation"/>
    <property type="evidence" value="ECO:0007669"/>
    <property type="project" value="TreeGrafter"/>
</dbReference>
<evidence type="ECO:0000256" key="6">
    <source>
        <dbReference type="ARBA" id="ARBA00022786"/>
    </source>
</evidence>
<feature type="compositionally biased region" description="Low complexity" evidence="9">
    <location>
        <begin position="536"/>
        <end position="549"/>
    </location>
</feature>
<evidence type="ECO:0000256" key="2">
    <source>
        <dbReference type="ARBA" id="ARBA00005383"/>
    </source>
</evidence>
<evidence type="ECO:0000256" key="7">
    <source>
        <dbReference type="ARBA" id="ARBA00022833"/>
    </source>
</evidence>
<dbReference type="InterPro" id="IPR004181">
    <property type="entry name" value="Znf_MIZ"/>
</dbReference>
<feature type="domain" description="SP-RING-type" evidence="11">
    <location>
        <begin position="292"/>
        <end position="373"/>
    </location>
</feature>
<feature type="compositionally biased region" description="Polar residues" evidence="9">
    <location>
        <begin position="455"/>
        <end position="472"/>
    </location>
</feature>
<dbReference type="Gene3D" id="2.60.120.780">
    <property type="entry name" value="PINIT domain"/>
    <property type="match status" value="1"/>
</dbReference>
<comment type="pathway">
    <text evidence="1">Protein modification; protein sumoylation.</text>
</comment>
<keyword evidence="14" id="KW-1185">Reference proteome</keyword>
<dbReference type="GO" id="GO:0061665">
    <property type="term" value="F:SUMO ligase activity"/>
    <property type="evidence" value="ECO:0007669"/>
    <property type="project" value="TreeGrafter"/>
</dbReference>
<evidence type="ECO:0000259" key="11">
    <source>
        <dbReference type="PROSITE" id="PS51044"/>
    </source>
</evidence>
<dbReference type="PROSITE" id="PS50800">
    <property type="entry name" value="SAP"/>
    <property type="match status" value="1"/>
</dbReference>
<evidence type="ECO:0000256" key="9">
    <source>
        <dbReference type="SAM" id="MobiDB-lite"/>
    </source>
</evidence>
<keyword evidence="5 8" id="KW-0863">Zinc-finger</keyword>
<dbReference type="InterPro" id="IPR013083">
    <property type="entry name" value="Znf_RING/FYVE/PHD"/>
</dbReference>
<dbReference type="InterPro" id="IPR003034">
    <property type="entry name" value="SAP_dom"/>
</dbReference>
<dbReference type="Gene3D" id="3.30.40.10">
    <property type="entry name" value="Zinc/RING finger domain, C3HC4 (zinc finger)"/>
    <property type="match status" value="1"/>
</dbReference>
<dbReference type="Proteomes" id="UP001337655">
    <property type="component" value="Unassembled WGS sequence"/>
</dbReference>
<dbReference type="PANTHER" id="PTHR10782">
    <property type="entry name" value="ZINC FINGER MIZ DOMAIN-CONTAINING PROTEIN"/>
    <property type="match status" value="1"/>
</dbReference>
<evidence type="ECO:0000313" key="14">
    <source>
        <dbReference type="Proteomes" id="UP001337655"/>
    </source>
</evidence>
<proteinExistence type="inferred from homology"/>
<dbReference type="GO" id="GO:0016874">
    <property type="term" value="F:ligase activity"/>
    <property type="evidence" value="ECO:0007669"/>
    <property type="project" value="UniProtKB-KW"/>
</dbReference>